<dbReference type="AlphaFoldDB" id="A0A6I8MEQ5"/>
<protein>
    <submittedName>
        <fullName evidence="1">Uncharacterized protein</fullName>
    </submittedName>
</protein>
<gene>
    <name evidence="1" type="ORF">FRC0190_00701</name>
</gene>
<dbReference type="Proteomes" id="UP000423525">
    <property type="component" value="Chromosome"/>
</dbReference>
<organism evidence="1 2">
    <name type="scientific">Corynebacterium rouxii</name>
    <dbReference type="NCBI Taxonomy" id="2719119"/>
    <lineage>
        <taxon>Bacteria</taxon>
        <taxon>Bacillati</taxon>
        <taxon>Actinomycetota</taxon>
        <taxon>Actinomycetes</taxon>
        <taxon>Mycobacteriales</taxon>
        <taxon>Corynebacteriaceae</taxon>
        <taxon>Corynebacterium</taxon>
    </lineage>
</organism>
<dbReference type="KEGG" id="crf:FRC0190_00701"/>
<evidence type="ECO:0000313" key="2">
    <source>
        <dbReference type="Proteomes" id="UP000423525"/>
    </source>
</evidence>
<evidence type="ECO:0000313" key="1">
    <source>
        <dbReference type="EMBL" id="VZH84695.1"/>
    </source>
</evidence>
<proteinExistence type="predicted"/>
<name>A0A6I8MEQ5_9CORY</name>
<sequence>MLRQRRFSRQTFGEKSICPKKDHPLPLMLNMSPGSWTGFILCGEGFKDLVPIAHRSQTLESLLHAFMVVPVDIIIDCFVELLQAAKRFTVAHLNL</sequence>
<dbReference type="EMBL" id="LR738855">
    <property type="protein sequence ID" value="VZH84695.1"/>
    <property type="molecule type" value="Genomic_DNA"/>
</dbReference>
<reference evidence="1 2" key="1">
    <citation type="submission" date="2019-11" db="EMBL/GenBank/DDBJ databases">
        <authorList>
            <person name="Brisse S."/>
        </authorList>
    </citation>
    <scope>NUCLEOTIDE SEQUENCE [LARGE SCALE GENOMIC DNA]</scope>
    <source>
        <strain evidence="1">FRC0190</strain>
    </source>
</reference>
<accession>A0A6I8MEQ5</accession>